<keyword evidence="2 3" id="KW-0808">Transferase</keyword>
<dbReference type="CDD" id="cd03801">
    <property type="entry name" value="GT4_PimA-like"/>
    <property type="match status" value="1"/>
</dbReference>
<dbReference type="AlphaFoldDB" id="A0A7Y9E0Q5"/>
<dbReference type="RefSeq" id="WP_179796373.1">
    <property type="nucleotide sequence ID" value="NZ_BAABHP010000022.1"/>
</dbReference>
<keyword evidence="4" id="KW-1185">Reference proteome</keyword>
<dbReference type="Gene3D" id="3.40.50.2000">
    <property type="entry name" value="Glycogen Phosphorylase B"/>
    <property type="match status" value="2"/>
</dbReference>
<name>A0A7Y9E0Q5_9PSEU</name>
<reference evidence="3 4" key="1">
    <citation type="submission" date="2020-07" db="EMBL/GenBank/DDBJ databases">
        <title>Sequencing the genomes of 1000 actinobacteria strains.</title>
        <authorList>
            <person name="Klenk H.-P."/>
        </authorList>
    </citation>
    <scope>NUCLEOTIDE SEQUENCE [LARGE SCALE GENOMIC DNA]</scope>
    <source>
        <strain evidence="3 4">DSM 45772</strain>
    </source>
</reference>
<comment type="caution">
    <text evidence="3">The sequence shown here is derived from an EMBL/GenBank/DDBJ whole genome shotgun (WGS) entry which is preliminary data.</text>
</comment>
<gene>
    <name evidence="3" type="ORF">BJ983_005105</name>
</gene>
<dbReference type="SUPFAM" id="SSF53756">
    <property type="entry name" value="UDP-Glycosyltransferase/glycogen phosphorylase"/>
    <property type="match status" value="1"/>
</dbReference>
<protein>
    <submittedName>
        <fullName evidence="3">Glycosyltransferase involved in cell wall biosynthesis</fullName>
    </submittedName>
</protein>
<accession>A0A7Y9E0Q5</accession>
<evidence type="ECO:0000313" key="4">
    <source>
        <dbReference type="Proteomes" id="UP000535890"/>
    </source>
</evidence>
<dbReference type="PANTHER" id="PTHR12526">
    <property type="entry name" value="GLYCOSYLTRANSFERASE"/>
    <property type="match status" value="1"/>
</dbReference>
<dbReference type="Proteomes" id="UP000535890">
    <property type="component" value="Unassembled WGS sequence"/>
</dbReference>
<dbReference type="EMBL" id="JACCBN010000001">
    <property type="protein sequence ID" value="NYD39003.1"/>
    <property type="molecule type" value="Genomic_DNA"/>
</dbReference>
<organism evidence="3 4">
    <name type="scientific">Actinomycetospora corticicola</name>
    <dbReference type="NCBI Taxonomy" id="663602"/>
    <lineage>
        <taxon>Bacteria</taxon>
        <taxon>Bacillati</taxon>
        <taxon>Actinomycetota</taxon>
        <taxon>Actinomycetes</taxon>
        <taxon>Pseudonocardiales</taxon>
        <taxon>Pseudonocardiaceae</taxon>
        <taxon>Actinomycetospora</taxon>
    </lineage>
</organism>
<evidence type="ECO:0000256" key="1">
    <source>
        <dbReference type="ARBA" id="ARBA00022676"/>
    </source>
</evidence>
<proteinExistence type="predicted"/>
<evidence type="ECO:0000313" key="3">
    <source>
        <dbReference type="EMBL" id="NYD39003.1"/>
    </source>
</evidence>
<dbReference type="Pfam" id="PF13692">
    <property type="entry name" value="Glyco_trans_1_4"/>
    <property type="match status" value="1"/>
</dbReference>
<dbReference type="GO" id="GO:0016757">
    <property type="term" value="F:glycosyltransferase activity"/>
    <property type="evidence" value="ECO:0007669"/>
    <property type="project" value="UniProtKB-KW"/>
</dbReference>
<keyword evidence="1" id="KW-0328">Glycosyltransferase</keyword>
<dbReference type="PANTHER" id="PTHR12526:SF510">
    <property type="entry name" value="D-INOSITOL 3-PHOSPHATE GLYCOSYLTRANSFERASE"/>
    <property type="match status" value="1"/>
</dbReference>
<evidence type="ECO:0000256" key="2">
    <source>
        <dbReference type="ARBA" id="ARBA00022679"/>
    </source>
</evidence>
<sequence length="367" mass="38742">MPQPTVAMLHGRADPAHDGVADYTDRLVAALRADGTPVRDVPVDPGPRGLLAAARAARGADVVHLQFAPSAYRFSSWPGLLGDLVSAPLVTTVHEYGWWSPRPWRLPARLGLADPESGRLVPRSARVVTTNGAHEAVLRSRFPTTGVVRLPIPPNVVVAPPVDRAATRRALGIAADATVVVFFGFVHPVKGLRYLIDAVARLAPEHPSLHLLIVGGFTSLALPDDEAAAFRAELTKHVADAGATDRVTITGHVPADEVSAALQAADVAAFPFTAGATTKSGALLAAFDHGLPTIVTQLADDTELVDSGTVVVAPAVRDVDVLVTALRRLLDDPALRERIAAGGRELLAGRDWETLAARHRALYAELV</sequence>